<dbReference type="KEGG" id="ful:C4N20_09640"/>
<reference evidence="1 2" key="1">
    <citation type="submission" date="2018-06" db="EMBL/GenBank/DDBJ databases">
        <authorList>
            <consortium name="Pathogen Informatics"/>
            <person name="Doyle S."/>
        </authorList>
    </citation>
    <scope>NUCLEOTIDE SEQUENCE [LARGE SCALE GENOMIC DNA]</scope>
    <source>
        <strain evidence="1 2">NCTC12112</strain>
    </source>
</reference>
<dbReference type="RefSeq" id="WP_005979477.1">
    <property type="nucleotide sequence ID" value="NZ_BAABXY010000001.1"/>
</dbReference>
<name>A0AAX1TM62_9FUSO</name>
<dbReference type="AlphaFoldDB" id="A0AAX1TM62"/>
<proteinExistence type="predicted"/>
<accession>A0AAX1TM62</accession>
<evidence type="ECO:0000313" key="1">
    <source>
        <dbReference type="EMBL" id="SQJ00128.1"/>
    </source>
</evidence>
<dbReference type="Proteomes" id="UP000249008">
    <property type="component" value="Chromosome 1"/>
</dbReference>
<organism evidence="1 2">
    <name type="scientific">Fusobacterium ulcerans</name>
    <dbReference type="NCBI Taxonomy" id="861"/>
    <lineage>
        <taxon>Bacteria</taxon>
        <taxon>Fusobacteriati</taxon>
        <taxon>Fusobacteriota</taxon>
        <taxon>Fusobacteriia</taxon>
        <taxon>Fusobacteriales</taxon>
        <taxon>Fusobacteriaceae</taxon>
        <taxon>Fusobacterium</taxon>
    </lineage>
</organism>
<evidence type="ECO:0000313" key="2">
    <source>
        <dbReference type="Proteomes" id="UP000249008"/>
    </source>
</evidence>
<gene>
    <name evidence="1" type="ORF">NCTC12112_00483</name>
</gene>
<dbReference type="EMBL" id="LS483487">
    <property type="protein sequence ID" value="SQJ00128.1"/>
    <property type="molecule type" value="Genomic_DNA"/>
</dbReference>
<dbReference type="GeneID" id="78455074"/>
<protein>
    <submittedName>
        <fullName evidence="1">Uncharacterized protein</fullName>
    </submittedName>
</protein>
<sequence length="62" mass="7456">MNTKDYRLYGCHFTKEEYGFIKRKLKKLSNRNSETKITDTQVLLELFKLALKEEKEEKGQEI</sequence>